<dbReference type="RefSeq" id="WP_068862753.1">
    <property type="nucleotide sequence ID" value="NZ_LZYB01000002.1"/>
</dbReference>
<evidence type="ECO:0000313" key="1">
    <source>
        <dbReference type="EMBL" id="OBV11565.1"/>
    </source>
</evidence>
<reference evidence="1 2" key="1">
    <citation type="submission" date="2016-06" db="EMBL/GenBank/DDBJ databases">
        <title>Genome sequence of Porphyrobacter dokdonensis DSW-74.</title>
        <authorList>
            <person name="Kim J.F."/>
            <person name="Song J.Y."/>
        </authorList>
    </citation>
    <scope>NUCLEOTIDE SEQUENCE [LARGE SCALE GENOMIC DNA]</scope>
    <source>
        <strain evidence="1 2">DSW-74</strain>
    </source>
</reference>
<dbReference type="AlphaFoldDB" id="A0A1A7BK57"/>
<gene>
    <name evidence="1" type="ORF">I603_1008</name>
</gene>
<proteinExistence type="predicted"/>
<keyword evidence="2" id="KW-1185">Reference proteome</keyword>
<organism evidence="1 2">
    <name type="scientific">Erythrobacter dokdonensis DSW-74</name>
    <dbReference type="NCBI Taxonomy" id="1300349"/>
    <lineage>
        <taxon>Bacteria</taxon>
        <taxon>Pseudomonadati</taxon>
        <taxon>Pseudomonadota</taxon>
        <taxon>Alphaproteobacteria</taxon>
        <taxon>Sphingomonadales</taxon>
        <taxon>Erythrobacteraceae</taxon>
        <taxon>Erythrobacter/Porphyrobacter group</taxon>
        <taxon>Erythrobacter</taxon>
    </lineage>
</organism>
<evidence type="ECO:0000313" key="2">
    <source>
        <dbReference type="Proteomes" id="UP000092484"/>
    </source>
</evidence>
<sequence length="113" mass="12332">MVALSLKFELTGTFDPAATYERMYNRRVLPDLEPLKEAKGIGVGIDGNFTTPTRAIERLEKAPQREGLQIPAKLEVRGVASDVAFDMKKALDASLATLKANVPRKTGAPRLAH</sequence>
<dbReference type="STRING" id="1300349.I603_1008"/>
<protein>
    <submittedName>
        <fullName evidence="1">Uncharacterized protein</fullName>
    </submittedName>
</protein>
<name>A0A1A7BK57_9SPHN</name>
<dbReference type="EMBL" id="LZYB01000002">
    <property type="protein sequence ID" value="OBV11565.1"/>
    <property type="molecule type" value="Genomic_DNA"/>
</dbReference>
<dbReference type="Proteomes" id="UP000092484">
    <property type="component" value="Unassembled WGS sequence"/>
</dbReference>
<comment type="caution">
    <text evidence="1">The sequence shown here is derived from an EMBL/GenBank/DDBJ whole genome shotgun (WGS) entry which is preliminary data.</text>
</comment>
<accession>A0A1A7BK57</accession>